<comment type="caution">
    <text evidence="9">The sequence shown here is derived from an EMBL/GenBank/DDBJ whole genome shotgun (WGS) entry which is preliminary data.</text>
</comment>
<evidence type="ECO:0000313" key="9">
    <source>
        <dbReference type="EMBL" id="SMO82084.1"/>
    </source>
</evidence>
<evidence type="ECO:0000256" key="7">
    <source>
        <dbReference type="SAM" id="Phobius"/>
    </source>
</evidence>
<dbReference type="Proteomes" id="UP000315460">
    <property type="component" value="Unassembled WGS sequence"/>
</dbReference>
<comment type="subcellular location">
    <subcellularLocation>
        <location evidence="1">Cell membrane</location>
        <topology evidence="1">Multi-pass membrane protein</topology>
    </subcellularLocation>
</comment>
<evidence type="ECO:0000256" key="5">
    <source>
        <dbReference type="ARBA" id="ARBA00023136"/>
    </source>
</evidence>
<dbReference type="InterPro" id="IPR050250">
    <property type="entry name" value="Macrolide_Exporter_MacB"/>
</dbReference>
<gene>
    <name evidence="9" type="ORF">SAMN06265174_10791</name>
</gene>
<name>A0ABY1N3U3_9ACTN</name>
<dbReference type="PANTHER" id="PTHR30572">
    <property type="entry name" value="MEMBRANE COMPONENT OF TRANSPORTER-RELATED"/>
    <property type="match status" value="1"/>
</dbReference>
<comment type="similarity">
    <text evidence="6">Belongs to the ABC-4 integral membrane protein family.</text>
</comment>
<keyword evidence="2" id="KW-1003">Cell membrane</keyword>
<dbReference type="EMBL" id="FXTG01000007">
    <property type="protein sequence ID" value="SMO82084.1"/>
    <property type="molecule type" value="Genomic_DNA"/>
</dbReference>
<keyword evidence="4 7" id="KW-1133">Transmembrane helix</keyword>
<keyword evidence="5 7" id="KW-0472">Membrane</keyword>
<dbReference type="PANTHER" id="PTHR30572:SF4">
    <property type="entry name" value="ABC TRANSPORTER PERMEASE YTRF"/>
    <property type="match status" value="1"/>
</dbReference>
<evidence type="ECO:0000256" key="3">
    <source>
        <dbReference type="ARBA" id="ARBA00022692"/>
    </source>
</evidence>
<dbReference type="InterPro" id="IPR003838">
    <property type="entry name" value="ABC3_permease_C"/>
</dbReference>
<proteinExistence type="inferred from homology"/>
<accession>A0ABY1N3U3</accession>
<organism evidence="9 10">
    <name type="scientific">Dietzia kunjamensis subsp. schimae</name>
    <dbReference type="NCBI Taxonomy" id="498198"/>
    <lineage>
        <taxon>Bacteria</taxon>
        <taxon>Bacillati</taxon>
        <taxon>Actinomycetota</taxon>
        <taxon>Actinomycetes</taxon>
        <taxon>Mycobacteriales</taxon>
        <taxon>Dietziaceae</taxon>
        <taxon>Dietzia</taxon>
    </lineage>
</organism>
<evidence type="ECO:0000256" key="2">
    <source>
        <dbReference type="ARBA" id="ARBA00022475"/>
    </source>
</evidence>
<feature type="transmembrane region" description="Helical" evidence="7">
    <location>
        <begin position="243"/>
        <end position="276"/>
    </location>
</feature>
<dbReference type="Pfam" id="PF02687">
    <property type="entry name" value="FtsX"/>
    <property type="match status" value="1"/>
</dbReference>
<reference evidence="9 10" key="1">
    <citation type="submission" date="2017-05" db="EMBL/GenBank/DDBJ databases">
        <authorList>
            <person name="Varghese N."/>
            <person name="Submissions S."/>
        </authorList>
    </citation>
    <scope>NUCLEOTIDE SEQUENCE [LARGE SCALE GENOMIC DNA]</scope>
    <source>
        <strain evidence="9 10">DSM 45139</strain>
    </source>
</reference>
<keyword evidence="3 7" id="KW-0812">Transmembrane</keyword>
<feature type="domain" description="ABC3 transporter permease C-terminal" evidence="8">
    <location>
        <begin position="251"/>
        <end position="322"/>
    </location>
</feature>
<evidence type="ECO:0000313" key="10">
    <source>
        <dbReference type="Proteomes" id="UP000315460"/>
    </source>
</evidence>
<sequence>MAVGFVLASVGVLRTMTASADATFGMRYSGTAVLVQNLGDRTSAGTDAAREEAAEAQRLGLGAIAATPGVRAVTVDAQTYVRVRAEGRAQQVTTTTALATDDGLRWQPLADGRLPAAPGGVAIRSDADLPLGATFEVLPSGAGDPVPVTVVGLFDLAGQPDMNSAFPLYTVDEQVQQWAPNGAGGDIRVAGDGTVSDEALAAEIEQRLDRIPGTSAVEVSTGAAEADALAESFIGSRDVYTRALLAFTLLAFTVLAVAVAALVIGTTFAVVFAARVRETALLRCLGASRLQLRLSGMAEALIVGAVATAAGLALGRFAVSLAARGAPGSA</sequence>
<keyword evidence="10" id="KW-1185">Reference proteome</keyword>
<feature type="transmembrane region" description="Helical" evidence="7">
    <location>
        <begin position="297"/>
        <end position="319"/>
    </location>
</feature>
<evidence type="ECO:0000256" key="4">
    <source>
        <dbReference type="ARBA" id="ARBA00022989"/>
    </source>
</evidence>
<evidence type="ECO:0000259" key="8">
    <source>
        <dbReference type="Pfam" id="PF02687"/>
    </source>
</evidence>
<protein>
    <submittedName>
        <fullName evidence="9">FtsX-like permease family protein</fullName>
    </submittedName>
</protein>
<evidence type="ECO:0000256" key="1">
    <source>
        <dbReference type="ARBA" id="ARBA00004651"/>
    </source>
</evidence>
<dbReference type="RefSeq" id="WP_244294323.1">
    <property type="nucleotide sequence ID" value="NZ_BAAAQH010000012.1"/>
</dbReference>
<evidence type="ECO:0000256" key="6">
    <source>
        <dbReference type="ARBA" id="ARBA00038076"/>
    </source>
</evidence>